<dbReference type="PANTHER" id="PTHR43591">
    <property type="entry name" value="METHYLTRANSFERASE"/>
    <property type="match status" value="1"/>
</dbReference>
<dbReference type="Gene3D" id="3.40.50.150">
    <property type="entry name" value="Vaccinia Virus protein VP39"/>
    <property type="match status" value="1"/>
</dbReference>
<protein>
    <recommendedName>
        <fullName evidence="1">Methyltransferase type 11 domain-containing protein</fullName>
    </recommendedName>
</protein>
<sequence>MNLPRDITLKISKVLDNWIPPTIRDSKYFIYLPFKLMFREKVDIFLTFKEKAPYMTEEEYVKLYKEIDPYLIQRETSLNSESIRSILRSIKGKTVLEVGCGKAYLAKKLSKKYLVTAVDILVDASIKKENGNIHFINANVEHLPFKNMSFETTICTHTLEHVQKFDKAVSELRRVTKKRLILVVPMQKPYKYTFDLHLRFFPFLHSFLLALRDIGEKPKNFVCKNIDGDIFYYENRF</sequence>
<comment type="caution">
    <text evidence="2">The sequence shown here is derived from an EMBL/GenBank/DDBJ whole genome shotgun (WGS) entry which is preliminary data.</text>
</comment>
<dbReference type="GO" id="GO:0008757">
    <property type="term" value="F:S-adenosylmethionine-dependent methyltransferase activity"/>
    <property type="evidence" value="ECO:0007669"/>
    <property type="project" value="InterPro"/>
</dbReference>
<proteinExistence type="predicted"/>
<evidence type="ECO:0000313" key="2">
    <source>
        <dbReference type="EMBL" id="KKR14112.1"/>
    </source>
</evidence>
<organism evidence="2 3">
    <name type="scientific">Candidatus Woesebacteria bacterium GW2011_GWA1_39_21b</name>
    <dbReference type="NCBI Taxonomy" id="1618551"/>
    <lineage>
        <taxon>Bacteria</taxon>
        <taxon>Candidatus Woeseibacteriota</taxon>
    </lineage>
</organism>
<evidence type="ECO:0000313" key="3">
    <source>
        <dbReference type="Proteomes" id="UP000034690"/>
    </source>
</evidence>
<name>A0A0G0RKH3_9BACT</name>
<dbReference type="AlphaFoldDB" id="A0A0G0RKH3"/>
<reference evidence="2 3" key="1">
    <citation type="journal article" date="2015" name="Nature">
        <title>rRNA introns, odd ribosomes, and small enigmatic genomes across a large radiation of phyla.</title>
        <authorList>
            <person name="Brown C.T."/>
            <person name="Hug L.A."/>
            <person name="Thomas B.C."/>
            <person name="Sharon I."/>
            <person name="Castelle C.J."/>
            <person name="Singh A."/>
            <person name="Wilkins M.J."/>
            <person name="Williams K.H."/>
            <person name="Banfield J.F."/>
        </authorList>
    </citation>
    <scope>NUCLEOTIDE SEQUENCE [LARGE SCALE GENOMIC DNA]</scope>
</reference>
<gene>
    <name evidence="2" type="ORF">UT40_C0005G0041</name>
</gene>
<evidence type="ECO:0000259" key="1">
    <source>
        <dbReference type="Pfam" id="PF08241"/>
    </source>
</evidence>
<feature type="domain" description="Methyltransferase type 11" evidence="1">
    <location>
        <begin position="96"/>
        <end position="179"/>
    </location>
</feature>
<dbReference type="Pfam" id="PF08241">
    <property type="entry name" value="Methyltransf_11"/>
    <property type="match status" value="1"/>
</dbReference>
<dbReference type="CDD" id="cd02440">
    <property type="entry name" value="AdoMet_MTases"/>
    <property type="match status" value="1"/>
</dbReference>
<dbReference type="EMBL" id="LBWQ01000005">
    <property type="protein sequence ID" value="KKR14112.1"/>
    <property type="molecule type" value="Genomic_DNA"/>
</dbReference>
<dbReference type="Proteomes" id="UP000034690">
    <property type="component" value="Unassembled WGS sequence"/>
</dbReference>
<dbReference type="InterPro" id="IPR029063">
    <property type="entry name" value="SAM-dependent_MTases_sf"/>
</dbReference>
<accession>A0A0G0RKH3</accession>
<dbReference type="InterPro" id="IPR013216">
    <property type="entry name" value="Methyltransf_11"/>
</dbReference>
<dbReference type="SUPFAM" id="SSF53335">
    <property type="entry name" value="S-adenosyl-L-methionine-dependent methyltransferases"/>
    <property type="match status" value="1"/>
</dbReference>